<dbReference type="AlphaFoldDB" id="A0A8T0AD05"/>
<dbReference type="EMBL" id="JABFDY010000025">
    <property type="protein sequence ID" value="KAF7688434.1"/>
    <property type="molecule type" value="Genomic_DNA"/>
</dbReference>
<reference evidence="1" key="1">
    <citation type="submission" date="2020-08" db="EMBL/GenBank/DDBJ databases">
        <title>Chromosome-level assembly of Southern catfish (Silurus meridionalis) provides insights into visual adaptation to the nocturnal and benthic lifestyles.</title>
        <authorList>
            <person name="Zhang Y."/>
            <person name="Wang D."/>
            <person name="Peng Z."/>
        </authorList>
    </citation>
    <scope>NUCLEOTIDE SEQUENCE</scope>
    <source>
        <strain evidence="1">SWU-2019-XX</strain>
        <tissue evidence="1">Muscle</tissue>
    </source>
</reference>
<evidence type="ECO:0000313" key="1">
    <source>
        <dbReference type="EMBL" id="KAF7688434.1"/>
    </source>
</evidence>
<gene>
    <name evidence="1" type="ORF">HF521_013241</name>
</gene>
<sequence>MWQQWNTHGLQVHQTEATDTTESGQFLSFAKRSREVHRRSSVPLCVPARDLHFSPSVHQCGDEFWEKVHRYPSEKADYYDLYCEDAFNMFSREPAEMVCTGGRGVRKENLSVYTLPSPTQLISRRKKGGRVQRGDTAQRQAAAVMQHIGDLRRKQSAIEEMKKEKWWGSTLHNTPENSCSVDVGNLTPPETQWSLNLSPSHTDTQYTAPSRTHLNPSSVTPQVFGGYKEIMDLAPGGNPMMSFVVTGTAHREAQRNWDMSPLDTPPLEMSYLDTPYLSHTQFWGFPSVI</sequence>
<protein>
    <submittedName>
        <fullName evidence="1">Uncharacterized protein</fullName>
    </submittedName>
</protein>
<dbReference type="Pfam" id="PF15142">
    <property type="entry name" value="INCA1"/>
    <property type="match status" value="1"/>
</dbReference>
<dbReference type="InterPro" id="IPR026238">
    <property type="entry name" value="INCA1"/>
</dbReference>
<proteinExistence type="predicted"/>
<dbReference type="OrthoDB" id="9833817at2759"/>
<organism evidence="1 2">
    <name type="scientific">Silurus meridionalis</name>
    <name type="common">Southern catfish</name>
    <name type="synonym">Silurus soldatovi meridionalis</name>
    <dbReference type="NCBI Taxonomy" id="175797"/>
    <lineage>
        <taxon>Eukaryota</taxon>
        <taxon>Metazoa</taxon>
        <taxon>Chordata</taxon>
        <taxon>Craniata</taxon>
        <taxon>Vertebrata</taxon>
        <taxon>Euteleostomi</taxon>
        <taxon>Actinopterygii</taxon>
        <taxon>Neopterygii</taxon>
        <taxon>Teleostei</taxon>
        <taxon>Ostariophysi</taxon>
        <taxon>Siluriformes</taxon>
        <taxon>Siluridae</taxon>
        <taxon>Silurus</taxon>
    </lineage>
</organism>
<comment type="caution">
    <text evidence="1">The sequence shown here is derived from an EMBL/GenBank/DDBJ whole genome shotgun (WGS) entry which is preliminary data.</text>
</comment>
<name>A0A8T0AD05_SILME</name>
<accession>A0A8T0AD05</accession>
<evidence type="ECO:0000313" key="2">
    <source>
        <dbReference type="Proteomes" id="UP000606274"/>
    </source>
</evidence>
<keyword evidence="2" id="KW-1185">Reference proteome</keyword>
<dbReference type="Proteomes" id="UP000606274">
    <property type="component" value="Unassembled WGS sequence"/>
</dbReference>